<dbReference type="GO" id="GO:0005886">
    <property type="term" value="C:plasma membrane"/>
    <property type="evidence" value="ECO:0007669"/>
    <property type="project" value="UniProtKB-SubCell"/>
</dbReference>
<dbReference type="Pfam" id="PF02653">
    <property type="entry name" value="BPD_transp_2"/>
    <property type="match status" value="1"/>
</dbReference>
<accession>A0A7G7MBK6</accession>
<evidence type="ECO:0000256" key="5">
    <source>
        <dbReference type="ARBA" id="ARBA00022970"/>
    </source>
</evidence>
<keyword evidence="7 9" id="KW-0472">Membrane</keyword>
<feature type="transmembrane region" description="Helical" evidence="9">
    <location>
        <begin position="145"/>
        <end position="164"/>
    </location>
</feature>
<dbReference type="CDD" id="cd06582">
    <property type="entry name" value="TM_PBP1_LivH_like"/>
    <property type="match status" value="1"/>
</dbReference>
<proteinExistence type="inferred from homology"/>
<comment type="subcellular location">
    <subcellularLocation>
        <location evidence="1">Cell membrane</location>
        <topology evidence="1">Multi-pass membrane protein</topology>
    </subcellularLocation>
</comment>
<dbReference type="PANTHER" id="PTHR11795">
    <property type="entry name" value="BRANCHED-CHAIN AMINO ACID TRANSPORT SYSTEM PERMEASE PROTEIN LIVH"/>
    <property type="match status" value="1"/>
</dbReference>
<protein>
    <submittedName>
        <fullName evidence="10">Branched-chain amino acid ABC transporter permease</fullName>
    </submittedName>
</protein>
<feature type="transmembrane region" description="Helical" evidence="9">
    <location>
        <begin position="12"/>
        <end position="35"/>
    </location>
</feature>
<reference evidence="10 11" key="1">
    <citation type="submission" date="2020-08" db="EMBL/GenBank/DDBJ databases">
        <authorList>
            <person name="Mo P."/>
        </authorList>
    </citation>
    <scope>NUCLEOTIDE SEQUENCE [LARGE SCALE GENOMIC DNA]</scope>
    <source>
        <strain evidence="10 11">CGMCC 4.1532</strain>
    </source>
</reference>
<evidence type="ECO:0000256" key="9">
    <source>
        <dbReference type="SAM" id="Phobius"/>
    </source>
</evidence>
<feature type="transmembrane region" description="Helical" evidence="9">
    <location>
        <begin position="193"/>
        <end position="216"/>
    </location>
</feature>
<feature type="transmembrane region" description="Helical" evidence="9">
    <location>
        <begin position="55"/>
        <end position="82"/>
    </location>
</feature>
<keyword evidence="3" id="KW-1003">Cell membrane</keyword>
<keyword evidence="5" id="KW-0029">Amino-acid transport</keyword>
<evidence type="ECO:0000256" key="2">
    <source>
        <dbReference type="ARBA" id="ARBA00022448"/>
    </source>
</evidence>
<evidence type="ECO:0000256" key="6">
    <source>
        <dbReference type="ARBA" id="ARBA00022989"/>
    </source>
</evidence>
<dbReference type="AlphaFoldDB" id="A0A7G7MBK6"/>
<gene>
    <name evidence="10" type="ORF">H6H00_18050</name>
</gene>
<dbReference type="EMBL" id="CP060131">
    <property type="protein sequence ID" value="QNG50167.1"/>
    <property type="molecule type" value="Genomic_DNA"/>
</dbReference>
<keyword evidence="11" id="KW-1185">Reference proteome</keyword>
<dbReference type="Proteomes" id="UP000515728">
    <property type="component" value="Chromosome"/>
</dbReference>
<evidence type="ECO:0000256" key="1">
    <source>
        <dbReference type="ARBA" id="ARBA00004651"/>
    </source>
</evidence>
<dbReference type="GO" id="GO:0006865">
    <property type="term" value="P:amino acid transport"/>
    <property type="evidence" value="ECO:0007669"/>
    <property type="project" value="UniProtKB-KW"/>
</dbReference>
<keyword evidence="2" id="KW-0813">Transport</keyword>
<evidence type="ECO:0000256" key="3">
    <source>
        <dbReference type="ARBA" id="ARBA00022475"/>
    </source>
</evidence>
<name>A0A7G7MBK6_9PSEU</name>
<dbReference type="RefSeq" id="WP_185716929.1">
    <property type="nucleotide sequence ID" value="NZ_BAAAWI010000001.1"/>
</dbReference>
<dbReference type="PANTHER" id="PTHR11795:SF445">
    <property type="entry name" value="AMINO ACID ABC TRANSPORTER PERMEASE PROTEIN"/>
    <property type="match status" value="1"/>
</dbReference>
<dbReference type="InterPro" id="IPR001851">
    <property type="entry name" value="ABC_transp_permease"/>
</dbReference>
<evidence type="ECO:0000256" key="7">
    <source>
        <dbReference type="ARBA" id="ARBA00023136"/>
    </source>
</evidence>
<keyword evidence="6 9" id="KW-1133">Transmembrane helix</keyword>
<feature type="transmembrane region" description="Helical" evidence="9">
    <location>
        <begin position="261"/>
        <end position="283"/>
    </location>
</feature>
<sequence length="297" mass="30411">MLDYVRDAITLGGVYLLFGLGLTLSWGVLNVLNLAHGNVLVAAALTGYLLTTGGAVLPIAVLLPVCMAVGAVLGLALETLVFRPIRARARSEDSAALAILIGSIAAGAVLHALATDITGGRVRVIDPRSFAIEIYPLFGTTVSNLQLLIVGLSLAIGVALALFVTRTRQGRALRALAYDRQTCGLLGISTDRLALTTMAIAGALAGAGGLLLALYIGSVEASMTDSLLLKAFAVIIIGGVGSVYGAIAGAFLIAAAEVATVVLLGSGARDAVVFAVILLLLLLRPQGLFARTAWQRA</sequence>
<feature type="transmembrane region" description="Helical" evidence="9">
    <location>
        <begin position="228"/>
        <end position="254"/>
    </location>
</feature>
<organism evidence="10 11">
    <name type="scientific">Pseudonocardia petroleophila</name>
    <dbReference type="NCBI Taxonomy" id="37331"/>
    <lineage>
        <taxon>Bacteria</taxon>
        <taxon>Bacillati</taxon>
        <taxon>Actinomycetota</taxon>
        <taxon>Actinomycetes</taxon>
        <taxon>Pseudonocardiales</taxon>
        <taxon>Pseudonocardiaceae</taxon>
        <taxon>Pseudonocardia</taxon>
    </lineage>
</organism>
<comment type="similarity">
    <text evidence="8">Belongs to the binding-protein-dependent transport system permease family. LivHM subfamily.</text>
</comment>
<feature type="transmembrane region" description="Helical" evidence="9">
    <location>
        <begin position="94"/>
        <end position="114"/>
    </location>
</feature>
<evidence type="ECO:0000313" key="11">
    <source>
        <dbReference type="Proteomes" id="UP000515728"/>
    </source>
</evidence>
<evidence type="ECO:0000313" key="10">
    <source>
        <dbReference type="EMBL" id="QNG50167.1"/>
    </source>
</evidence>
<keyword evidence="4 9" id="KW-0812">Transmembrane</keyword>
<evidence type="ECO:0000256" key="4">
    <source>
        <dbReference type="ARBA" id="ARBA00022692"/>
    </source>
</evidence>
<dbReference type="InterPro" id="IPR052157">
    <property type="entry name" value="BCAA_transport_permease"/>
</dbReference>
<evidence type="ECO:0000256" key="8">
    <source>
        <dbReference type="ARBA" id="ARBA00037998"/>
    </source>
</evidence>
<dbReference type="GO" id="GO:0022857">
    <property type="term" value="F:transmembrane transporter activity"/>
    <property type="evidence" value="ECO:0007669"/>
    <property type="project" value="InterPro"/>
</dbReference>
<dbReference type="KEGG" id="ppel:H6H00_18050"/>